<dbReference type="GO" id="GO:0042597">
    <property type="term" value="C:periplasmic space"/>
    <property type="evidence" value="ECO:0007669"/>
    <property type="project" value="InterPro"/>
</dbReference>
<reference evidence="4" key="1">
    <citation type="submission" date="2020-04" db="EMBL/GenBank/DDBJ databases">
        <authorList>
            <person name="Zhang T."/>
        </authorList>
    </citation>
    <scope>NUCLEOTIDE SEQUENCE</scope>
    <source>
        <strain evidence="4">HKST-UBA02</strain>
    </source>
</reference>
<gene>
    <name evidence="4" type="ORF">KDA27_17690</name>
</gene>
<dbReference type="PANTHER" id="PTHR35038">
    <property type="entry name" value="DISSIMILATORY SULFITE REDUCTASE SIRA"/>
    <property type="match status" value="1"/>
</dbReference>
<dbReference type="SUPFAM" id="SSF48695">
    <property type="entry name" value="Multiheme cytochromes"/>
    <property type="match status" value="1"/>
</dbReference>
<comment type="caution">
    <text evidence="4">The sequence shown here is derived from an EMBL/GenBank/DDBJ whole genome shotgun (WGS) entry which is preliminary data.</text>
</comment>
<dbReference type="PROSITE" id="PS51257">
    <property type="entry name" value="PROKAR_LIPOPROTEIN"/>
    <property type="match status" value="1"/>
</dbReference>
<dbReference type="PANTHER" id="PTHR35038:SF8">
    <property type="entry name" value="C-TYPE POLYHEME CYTOCHROME OMCC"/>
    <property type="match status" value="1"/>
</dbReference>
<dbReference type="AlphaFoldDB" id="A0A956SEM9"/>
<feature type="signal peptide" evidence="3">
    <location>
        <begin position="1"/>
        <end position="22"/>
    </location>
</feature>
<dbReference type="Gene3D" id="1.20.140.10">
    <property type="entry name" value="Butyryl-CoA Dehydrogenase, subunit A, domain 3"/>
    <property type="match status" value="1"/>
</dbReference>
<dbReference type="InterPro" id="IPR003321">
    <property type="entry name" value="Cyt_c552"/>
</dbReference>
<evidence type="ECO:0000313" key="4">
    <source>
        <dbReference type="EMBL" id="MCA9757641.1"/>
    </source>
</evidence>
<dbReference type="GO" id="GO:0042279">
    <property type="term" value="F:nitrite reductase (cytochrome, ammonia-forming) activity"/>
    <property type="evidence" value="ECO:0007669"/>
    <property type="project" value="InterPro"/>
</dbReference>
<evidence type="ECO:0000256" key="3">
    <source>
        <dbReference type="SAM" id="SignalP"/>
    </source>
</evidence>
<keyword evidence="1 3" id="KW-0732">Signal</keyword>
<accession>A0A956SEM9</accession>
<dbReference type="InterPro" id="IPR036280">
    <property type="entry name" value="Multihaem_cyt_sf"/>
</dbReference>
<evidence type="ECO:0000313" key="5">
    <source>
        <dbReference type="Proteomes" id="UP000739538"/>
    </source>
</evidence>
<dbReference type="EMBL" id="JAGQHS010000110">
    <property type="protein sequence ID" value="MCA9757641.1"/>
    <property type="molecule type" value="Genomic_DNA"/>
</dbReference>
<name>A0A956SEM9_UNCEI</name>
<proteinExistence type="predicted"/>
<dbReference type="Gene3D" id="1.10.1130.10">
    <property type="entry name" value="Flavocytochrome C3, Chain A"/>
    <property type="match status" value="1"/>
</dbReference>
<evidence type="ECO:0000256" key="2">
    <source>
        <dbReference type="SAM" id="MobiDB-lite"/>
    </source>
</evidence>
<protein>
    <submittedName>
        <fullName evidence="4">Ammonia-forming cytochrome c nitrite reductase subunit c552</fullName>
    </submittedName>
</protein>
<dbReference type="InterPro" id="IPR051829">
    <property type="entry name" value="Multiheme_Cytochr_ET"/>
</dbReference>
<evidence type="ECO:0000256" key="1">
    <source>
        <dbReference type="ARBA" id="ARBA00022729"/>
    </source>
</evidence>
<sequence>MKSGRLFLLLTMVPLFILGGCAGDDGKDGATGPQGPAGEDGTNGTDGMDGVDGEVRCLECHNTTAMTEVQLQYARSQHAFGEYVLYAGGRSSCARCHSGGGFVEYAMTGEVDGNINVPVALNCKHCHNVHSTFQYADFALRTTAPVPFIADETELYDFGDNSNLCANCHQSRRAEPALDIPGETYEITSTHYGPHHGAQANVLMGFGWAEIPGSASYDVTNVHKTAGASCVTCHMGDYSNGTGGHTWLPNVAACNDCHSTSDFNYGNVQNDVQDMLDELRDLLVAAGVVEYVEADAAYEPVVGTYPMVQAQAFFNWVGLSEDRSKGVHNPKYVKALLSNSIDAMEAPLP</sequence>
<feature type="chain" id="PRO_5037705996" evidence="3">
    <location>
        <begin position="23"/>
        <end position="349"/>
    </location>
</feature>
<reference evidence="4" key="2">
    <citation type="journal article" date="2021" name="Microbiome">
        <title>Successional dynamics and alternative stable states in a saline activated sludge microbial community over 9 years.</title>
        <authorList>
            <person name="Wang Y."/>
            <person name="Ye J."/>
            <person name="Ju F."/>
            <person name="Liu L."/>
            <person name="Boyd J.A."/>
            <person name="Deng Y."/>
            <person name="Parks D.H."/>
            <person name="Jiang X."/>
            <person name="Yin X."/>
            <person name="Woodcroft B.J."/>
            <person name="Tyson G.W."/>
            <person name="Hugenholtz P."/>
            <person name="Polz M.F."/>
            <person name="Zhang T."/>
        </authorList>
    </citation>
    <scope>NUCLEOTIDE SEQUENCE</scope>
    <source>
        <strain evidence="4">HKST-UBA02</strain>
    </source>
</reference>
<organism evidence="4 5">
    <name type="scientific">Eiseniibacteriota bacterium</name>
    <dbReference type="NCBI Taxonomy" id="2212470"/>
    <lineage>
        <taxon>Bacteria</taxon>
        <taxon>Candidatus Eiseniibacteriota</taxon>
    </lineage>
</organism>
<dbReference type="Proteomes" id="UP000739538">
    <property type="component" value="Unassembled WGS sequence"/>
</dbReference>
<feature type="region of interest" description="Disordered" evidence="2">
    <location>
        <begin position="28"/>
        <end position="48"/>
    </location>
</feature>
<dbReference type="Pfam" id="PF02335">
    <property type="entry name" value="Cytochrom_C552"/>
    <property type="match status" value="1"/>
</dbReference>